<dbReference type="Gene3D" id="2.170.270.10">
    <property type="entry name" value="SET domain"/>
    <property type="match status" value="1"/>
</dbReference>
<reference evidence="2 3" key="1">
    <citation type="submission" date="2024-01" db="EMBL/GenBank/DDBJ databases">
        <title>A draft genome for the cacao thread blight pathogen Marasmiellus scandens.</title>
        <authorList>
            <person name="Baruah I.K."/>
            <person name="Leung J."/>
            <person name="Bukari Y."/>
            <person name="Amoako-Attah I."/>
            <person name="Meinhardt L.W."/>
            <person name="Bailey B.A."/>
            <person name="Cohen S.P."/>
        </authorList>
    </citation>
    <scope>NUCLEOTIDE SEQUENCE [LARGE SCALE GENOMIC DNA]</scope>
    <source>
        <strain evidence="2 3">GH-19</strain>
    </source>
</reference>
<keyword evidence="3" id="KW-1185">Reference proteome</keyword>
<evidence type="ECO:0000313" key="3">
    <source>
        <dbReference type="Proteomes" id="UP001498398"/>
    </source>
</evidence>
<evidence type="ECO:0000313" key="2">
    <source>
        <dbReference type="EMBL" id="KAK7469009.1"/>
    </source>
</evidence>
<organism evidence="2 3">
    <name type="scientific">Marasmiellus scandens</name>
    <dbReference type="NCBI Taxonomy" id="2682957"/>
    <lineage>
        <taxon>Eukaryota</taxon>
        <taxon>Fungi</taxon>
        <taxon>Dikarya</taxon>
        <taxon>Basidiomycota</taxon>
        <taxon>Agaricomycotina</taxon>
        <taxon>Agaricomycetes</taxon>
        <taxon>Agaricomycetidae</taxon>
        <taxon>Agaricales</taxon>
        <taxon>Marasmiineae</taxon>
        <taxon>Omphalotaceae</taxon>
        <taxon>Marasmiellus</taxon>
    </lineage>
</organism>
<comment type="caution">
    <text evidence="2">The sequence shown here is derived from an EMBL/GenBank/DDBJ whole genome shotgun (WGS) entry which is preliminary data.</text>
</comment>
<dbReference type="EMBL" id="JBANRG010000003">
    <property type="protein sequence ID" value="KAK7469009.1"/>
    <property type="molecule type" value="Genomic_DNA"/>
</dbReference>
<dbReference type="Pfam" id="PF00856">
    <property type="entry name" value="SET"/>
    <property type="match status" value="1"/>
</dbReference>
<dbReference type="PROSITE" id="PS50280">
    <property type="entry name" value="SET"/>
    <property type="match status" value="1"/>
</dbReference>
<accession>A0ABR1K358</accession>
<dbReference type="SUPFAM" id="SSF82199">
    <property type="entry name" value="SET domain"/>
    <property type="match status" value="1"/>
</dbReference>
<dbReference type="InterPro" id="IPR053209">
    <property type="entry name" value="Gramillin-biosynth_MTr"/>
</dbReference>
<dbReference type="InterPro" id="IPR001214">
    <property type="entry name" value="SET_dom"/>
</dbReference>
<name>A0ABR1K358_9AGAR</name>
<proteinExistence type="predicted"/>
<protein>
    <recommendedName>
        <fullName evidence="1">SET domain-containing protein</fullName>
    </recommendedName>
</protein>
<evidence type="ECO:0000259" key="1">
    <source>
        <dbReference type="PROSITE" id="PS50280"/>
    </source>
</evidence>
<feature type="domain" description="SET" evidence="1">
    <location>
        <begin position="56"/>
        <end position="253"/>
    </location>
</feature>
<dbReference type="InterPro" id="IPR046341">
    <property type="entry name" value="SET_dom_sf"/>
</dbReference>
<dbReference type="PANTHER" id="PTHR47643:SF2">
    <property type="entry name" value="TPR DOMAIN PROTEIN (AFU_ORTHOLOGUE AFUA_5G12710)"/>
    <property type="match status" value="1"/>
</dbReference>
<gene>
    <name evidence="2" type="ORF">VKT23_003505</name>
</gene>
<sequence>MFQRSMTYTEDEDSEVWIQRIDKREEELHHGRFEWARIYAESLKSPHIQHIADFRGPIEVKALAGRGGGRGIVAPADIRVGQLLVVEKPFASVYPFDLPTGEKTVSFNLLTNRVGKSCETVLISKVMERIWENPEEHAAVYNLFAGSEYPRPSLTRASPTTFSATQFPFQSAVDIDIMHLESIISYNAFCPRGRTGTESDKEEFDSPSALYLLASLFNHSCVPNAQWTCFGDVMIIRATKTIAQGEEIYIPYTPGVMPFNKRQEALNKHFPSGCPCPLCVDDRADGMDNCKQREILLERMKETKSIQGRRRLLSQIETTYAPSRKTLRPEMSSANDRLANAIRAELNAYTFELPEATFRSHVKELLALDIAALKSIGIMFKDQLPVGDQLPCLVSVDYFIMKCLSAASSCLVLHDRDRANDWVEAAESGETWICSCILDDRTTFLFAALKNGLGGDKVLFKLLFGKSVDAMSMREFVYSVLG</sequence>
<dbReference type="Proteomes" id="UP001498398">
    <property type="component" value="Unassembled WGS sequence"/>
</dbReference>
<dbReference type="PANTHER" id="PTHR47643">
    <property type="entry name" value="TPR DOMAIN PROTEIN (AFU_ORTHOLOGUE AFUA_5G12710)"/>
    <property type="match status" value="1"/>
</dbReference>
<dbReference type="CDD" id="cd20071">
    <property type="entry name" value="SET_SMYD"/>
    <property type="match status" value="1"/>
</dbReference>
<dbReference type="SMART" id="SM00317">
    <property type="entry name" value="SET"/>
    <property type="match status" value="1"/>
</dbReference>